<evidence type="ECO:0000256" key="1">
    <source>
        <dbReference type="ARBA" id="ARBA00004141"/>
    </source>
</evidence>
<dbReference type="KEGG" id="dmr:Deima_2435"/>
<evidence type="ECO:0000256" key="2">
    <source>
        <dbReference type="ARBA" id="ARBA00022692"/>
    </source>
</evidence>
<feature type="transmembrane region" description="Helical" evidence="5">
    <location>
        <begin position="357"/>
        <end position="378"/>
    </location>
</feature>
<comment type="subcellular location">
    <subcellularLocation>
        <location evidence="1">Membrane</location>
        <topology evidence="1">Multi-pass membrane protein</topology>
    </subcellularLocation>
</comment>
<organism evidence="7 8">
    <name type="scientific">Deinococcus maricopensis (strain DSM 21211 / LMG 22137 / NRRL B-23946 / LB-34)</name>
    <dbReference type="NCBI Taxonomy" id="709986"/>
    <lineage>
        <taxon>Bacteria</taxon>
        <taxon>Thermotogati</taxon>
        <taxon>Deinococcota</taxon>
        <taxon>Deinococci</taxon>
        <taxon>Deinococcales</taxon>
        <taxon>Deinococcaceae</taxon>
        <taxon>Deinococcus</taxon>
    </lineage>
</organism>
<feature type="transmembrane region" description="Helical" evidence="5">
    <location>
        <begin position="407"/>
        <end position="427"/>
    </location>
</feature>
<feature type="domain" description="O-antigen ligase-related" evidence="6">
    <location>
        <begin position="199"/>
        <end position="370"/>
    </location>
</feature>
<dbReference type="EMBL" id="CP002454">
    <property type="protein sequence ID" value="ADV68072.1"/>
    <property type="molecule type" value="Genomic_DNA"/>
</dbReference>
<feature type="transmembrane region" description="Helical" evidence="5">
    <location>
        <begin position="196"/>
        <end position="226"/>
    </location>
</feature>
<protein>
    <submittedName>
        <fullName evidence="7">O-antigen polymerase</fullName>
    </submittedName>
</protein>
<gene>
    <name evidence="7" type="ordered locus">Deima_2435</name>
</gene>
<dbReference type="eggNOG" id="COG3307">
    <property type="taxonomic scope" value="Bacteria"/>
</dbReference>
<name>E8UAI3_DEIML</name>
<keyword evidence="3 5" id="KW-1133">Transmembrane helix</keyword>
<dbReference type="InterPro" id="IPR007016">
    <property type="entry name" value="O-antigen_ligase-rel_domated"/>
</dbReference>
<keyword evidence="8" id="KW-1185">Reference proteome</keyword>
<reference evidence="7 8" key="1">
    <citation type="journal article" date="2011" name="Stand. Genomic Sci.">
        <title>Complete genome sequence of Deinococcus maricopensis type strain (LB-34).</title>
        <authorList>
            <person name="Pukall R."/>
            <person name="Zeytun A."/>
            <person name="Lucas S."/>
            <person name="Lapidus A."/>
            <person name="Hammon N."/>
            <person name="Deshpande S."/>
            <person name="Nolan M."/>
            <person name="Cheng J.F."/>
            <person name="Pitluck S."/>
            <person name="Liolios K."/>
            <person name="Pagani I."/>
            <person name="Mikhailova N."/>
            <person name="Ivanova N."/>
            <person name="Mavromatis K."/>
            <person name="Pati A."/>
            <person name="Tapia R."/>
            <person name="Han C."/>
            <person name="Goodwin L."/>
            <person name="Chen A."/>
            <person name="Palaniappan K."/>
            <person name="Land M."/>
            <person name="Hauser L."/>
            <person name="Chang Y.J."/>
            <person name="Jeffries C.D."/>
            <person name="Brambilla E.M."/>
            <person name="Rohde M."/>
            <person name="Goker M."/>
            <person name="Detter J.C."/>
            <person name="Woyke T."/>
            <person name="Bristow J."/>
            <person name="Eisen J.A."/>
            <person name="Markowitz V."/>
            <person name="Hugenholtz P."/>
            <person name="Kyrpides N.C."/>
            <person name="Klenk H.P."/>
        </authorList>
    </citation>
    <scope>NUCLEOTIDE SEQUENCE [LARGE SCALE GENOMIC DNA]</scope>
    <source>
        <strain evidence="8">DSM 21211 / LMG 22137 / NRRL B-23946 / LB-34</strain>
    </source>
</reference>
<dbReference type="Pfam" id="PF04932">
    <property type="entry name" value="Wzy_C"/>
    <property type="match status" value="1"/>
</dbReference>
<evidence type="ECO:0000313" key="7">
    <source>
        <dbReference type="EMBL" id="ADV68072.1"/>
    </source>
</evidence>
<evidence type="ECO:0000259" key="6">
    <source>
        <dbReference type="Pfam" id="PF04932"/>
    </source>
</evidence>
<feature type="transmembrane region" description="Helical" evidence="5">
    <location>
        <begin position="7"/>
        <end position="27"/>
    </location>
</feature>
<proteinExistence type="predicted"/>
<evidence type="ECO:0000256" key="5">
    <source>
        <dbReference type="SAM" id="Phobius"/>
    </source>
</evidence>
<feature type="transmembrane region" description="Helical" evidence="5">
    <location>
        <begin position="96"/>
        <end position="115"/>
    </location>
</feature>
<dbReference type="InterPro" id="IPR051533">
    <property type="entry name" value="WaaL-like"/>
</dbReference>
<evidence type="ECO:0000313" key="8">
    <source>
        <dbReference type="Proteomes" id="UP000008635"/>
    </source>
</evidence>
<dbReference type="AlphaFoldDB" id="E8UAI3"/>
<reference evidence="8" key="2">
    <citation type="submission" date="2011-01" db="EMBL/GenBank/DDBJ databases">
        <title>The complete genome of Deinococcus maricopensis DSM 21211.</title>
        <authorList>
            <consortium name="US DOE Joint Genome Institute (JGI-PGF)"/>
            <person name="Lucas S."/>
            <person name="Copeland A."/>
            <person name="Lapidus A."/>
            <person name="Goodwin L."/>
            <person name="Pitluck S."/>
            <person name="Kyrpides N."/>
            <person name="Mavromatis K."/>
            <person name="Pagani I."/>
            <person name="Ivanova N."/>
            <person name="Ovchinnikova G."/>
            <person name="Zeytun A."/>
            <person name="Detter J.C."/>
            <person name="Han C."/>
            <person name="Land M."/>
            <person name="Hauser L."/>
            <person name="Markowitz V."/>
            <person name="Cheng J.-F."/>
            <person name="Hugenholtz P."/>
            <person name="Woyke T."/>
            <person name="Wu D."/>
            <person name="Pukall R."/>
            <person name="Gehrich-Schroeter G."/>
            <person name="Brambilla E."/>
            <person name="Klenk H.-P."/>
            <person name="Eisen J.A."/>
        </authorList>
    </citation>
    <scope>NUCLEOTIDE SEQUENCE [LARGE SCALE GENOMIC DNA]</scope>
    <source>
        <strain evidence="8">DSM 21211 / LMG 22137 / NRRL B-23946 / LB-34</strain>
    </source>
</reference>
<sequence precursor="true">MDRPVLQVSLFVFCLAIFPLLINPVISLNANEVYSYTKLVWIYCLLLPISIWIFHKNIPQFNQFPFLYIWLITIFLSFLVVGDIKSMINGAPDRYQGLPIYISYSAILVAAFTLAKSDFRSFSNRIGIALSWTCVPLCLYSIAQYYDLLGVIGLDTTSGIMPTVAGSTLGNKGYLAGLLSLLLPICLHFSDKKRGLLLSVLLCGAGMTVTSTRGAMLAALVGIFTLIIQKRRLLIIPFFVVVVGLLLPVLPFGSKNARVYSDGLSNSSGRSVLWWSAIYGIQQKPVFGWGPGHLIDIMAQRRDVEILQEMNIKTQGKVVERLPFEQGGALQWRFTSNGKSERVFQNINAVHNEYLEYALNFGIPTAISFVLLFLLGILRSWKKSPWAASALLAYMVYLLTWPESLRLAPIAWAILGIAYAVSSEHVVSSRIQISERS</sequence>
<feature type="transmembrane region" description="Helical" evidence="5">
    <location>
        <begin position="233"/>
        <end position="253"/>
    </location>
</feature>
<keyword evidence="4 5" id="KW-0472">Membrane</keyword>
<feature type="transmembrane region" description="Helical" evidence="5">
    <location>
        <begin position="33"/>
        <end position="54"/>
    </location>
</feature>
<dbReference type="PANTHER" id="PTHR37422">
    <property type="entry name" value="TEICHURONIC ACID BIOSYNTHESIS PROTEIN TUAE"/>
    <property type="match status" value="1"/>
</dbReference>
<dbReference type="HOGENOM" id="CLU_626603_0_0_0"/>
<feature type="transmembrane region" description="Helical" evidence="5">
    <location>
        <begin position="122"/>
        <end position="142"/>
    </location>
</feature>
<dbReference type="GO" id="GO:0016020">
    <property type="term" value="C:membrane"/>
    <property type="evidence" value="ECO:0007669"/>
    <property type="project" value="UniProtKB-SubCell"/>
</dbReference>
<dbReference type="STRING" id="709986.Deima_2435"/>
<evidence type="ECO:0000256" key="4">
    <source>
        <dbReference type="ARBA" id="ARBA00023136"/>
    </source>
</evidence>
<feature type="transmembrane region" description="Helical" evidence="5">
    <location>
        <begin position="66"/>
        <end position="84"/>
    </location>
</feature>
<evidence type="ECO:0000256" key="3">
    <source>
        <dbReference type="ARBA" id="ARBA00022989"/>
    </source>
</evidence>
<keyword evidence="2 5" id="KW-0812">Transmembrane</keyword>
<dbReference type="PANTHER" id="PTHR37422:SF13">
    <property type="entry name" value="LIPOPOLYSACCHARIDE BIOSYNTHESIS PROTEIN PA4999-RELATED"/>
    <property type="match status" value="1"/>
</dbReference>
<accession>E8UAI3</accession>
<dbReference type="Proteomes" id="UP000008635">
    <property type="component" value="Chromosome"/>
</dbReference>
<dbReference type="OrthoDB" id="64908at2"/>